<organism evidence="2 3">
    <name type="scientific">Nocardia jinanensis</name>
    <dbReference type="NCBI Taxonomy" id="382504"/>
    <lineage>
        <taxon>Bacteria</taxon>
        <taxon>Bacillati</taxon>
        <taxon>Actinomycetota</taxon>
        <taxon>Actinomycetes</taxon>
        <taxon>Mycobacteriales</taxon>
        <taxon>Nocardiaceae</taxon>
        <taxon>Nocardia</taxon>
    </lineage>
</organism>
<evidence type="ECO:0000313" key="3">
    <source>
        <dbReference type="Proteomes" id="UP000638263"/>
    </source>
</evidence>
<keyword evidence="1" id="KW-1133">Transmembrane helix</keyword>
<dbReference type="EMBL" id="BMMH01000043">
    <property type="protein sequence ID" value="GGL46494.1"/>
    <property type="molecule type" value="Genomic_DNA"/>
</dbReference>
<comment type="caution">
    <text evidence="2">The sequence shown here is derived from an EMBL/GenBank/DDBJ whole genome shotgun (WGS) entry which is preliminary data.</text>
</comment>
<dbReference type="InterPro" id="IPR013901">
    <property type="entry name" value="Anthrone_oxy"/>
</dbReference>
<dbReference type="Proteomes" id="UP000638263">
    <property type="component" value="Unassembled WGS sequence"/>
</dbReference>
<proteinExistence type="predicted"/>
<sequence length="78" mass="8453">MPAATVTVVLAAIFLLSAVVNMPINLDQADWRPDQVPTDWLAIRDRWQVSHAVRTVAALAGFGLLLIAGAPPRRPARI</sequence>
<feature type="transmembrane region" description="Helical" evidence="1">
    <location>
        <begin position="52"/>
        <end position="70"/>
    </location>
</feature>
<evidence type="ECO:0000313" key="2">
    <source>
        <dbReference type="EMBL" id="GGL46494.1"/>
    </source>
</evidence>
<dbReference type="Pfam" id="PF08592">
    <property type="entry name" value="Anthrone_oxy"/>
    <property type="match status" value="1"/>
</dbReference>
<dbReference type="AlphaFoldDB" id="A0A917W0A6"/>
<evidence type="ECO:0008006" key="4">
    <source>
        <dbReference type="Google" id="ProtNLM"/>
    </source>
</evidence>
<name>A0A917W0A6_9NOCA</name>
<reference evidence="2" key="1">
    <citation type="journal article" date="2014" name="Int. J. Syst. Evol. Microbiol.">
        <title>Complete genome sequence of Corynebacterium casei LMG S-19264T (=DSM 44701T), isolated from a smear-ripened cheese.</title>
        <authorList>
            <consortium name="US DOE Joint Genome Institute (JGI-PGF)"/>
            <person name="Walter F."/>
            <person name="Albersmeier A."/>
            <person name="Kalinowski J."/>
            <person name="Ruckert C."/>
        </authorList>
    </citation>
    <scope>NUCLEOTIDE SEQUENCE</scope>
    <source>
        <strain evidence="2">CGMCC 4.3508</strain>
    </source>
</reference>
<keyword evidence="1" id="KW-0472">Membrane</keyword>
<reference evidence="2" key="2">
    <citation type="submission" date="2020-09" db="EMBL/GenBank/DDBJ databases">
        <authorList>
            <person name="Sun Q."/>
            <person name="Zhou Y."/>
        </authorList>
    </citation>
    <scope>NUCLEOTIDE SEQUENCE</scope>
    <source>
        <strain evidence="2">CGMCC 4.3508</strain>
    </source>
</reference>
<keyword evidence="3" id="KW-1185">Reference proteome</keyword>
<protein>
    <recommendedName>
        <fullName evidence="4">DUF1772 domain-containing protein</fullName>
    </recommendedName>
</protein>
<accession>A0A917W0A6</accession>
<evidence type="ECO:0000256" key="1">
    <source>
        <dbReference type="SAM" id="Phobius"/>
    </source>
</evidence>
<keyword evidence="1" id="KW-0812">Transmembrane</keyword>
<gene>
    <name evidence="2" type="ORF">GCM10011588_71670</name>
</gene>